<dbReference type="InterPro" id="IPR041624">
    <property type="entry name" value="RGI_lyase"/>
</dbReference>
<dbReference type="EMBL" id="KF122906">
    <property type="protein sequence ID" value="AIA90205.1"/>
    <property type="molecule type" value="Genomic_DNA"/>
</dbReference>
<feature type="domain" description="Rhamnogalacturonan I lyase beta-sheet" evidence="1">
    <location>
        <begin position="43"/>
        <end position="124"/>
    </location>
</feature>
<protein>
    <submittedName>
        <fullName evidence="2">CAZy families PL11 protein</fullName>
    </submittedName>
</protein>
<dbReference type="InterPro" id="IPR013783">
    <property type="entry name" value="Ig-like_fold"/>
</dbReference>
<dbReference type="Pfam" id="PF18370">
    <property type="entry name" value="RGI_lyase"/>
    <property type="match status" value="1"/>
</dbReference>
<evidence type="ECO:0000313" key="2">
    <source>
        <dbReference type="EMBL" id="AIA90205.1"/>
    </source>
</evidence>
<accession>A0A060CAZ0</accession>
<reference evidence="2" key="1">
    <citation type="journal article" date="2013" name="Environ. Microbiol.">
        <title>Seasonally variable intestinal metagenomes of the red palm weevil (Rhynchophorus ferrugineus).</title>
        <authorList>
            <person name="Jia S."/>
            <person name="Zhang X."/>
            <person name="Zhang G."/>
            <person name="Yin A."/>
            <person name="Zhang S."/>
            <person name="Li F."/>
            <person name="Wang L."/>
            <person name="Zhao D."/>
            <person name="Yun Q."/>
            <person name="Tala"/>
            <person name="Wang J."/>
            <person name="Sun G."/>
            <person name="Baabdullah M."/>
            <person name="Yu X."/>
            <person name="Hu S."/>
            <person name="Al-Mssallem I.S."/>
            <person name="Yu J."/>
        </authorList>
    </citation>
    <scope>NUCLEOTIDE SEQUENCE</scope>
</reference>
<sequence>MRTTKTTAAAIAALTRGPSAVGGVSAAATPAHGGDHAGRHTVQLEHLTGGLVAASTSEGVFLSWRLLGDEVSGHTDTGMAGATFAVYRDGRRVATVTDSTNYVDAHGSSRARYAVAPILEGRHGRERLGQRSAPVRAWSDDHLDIPLNKPADGVTPAG</sequence>
<dbReference type="InterPro" id="IPR034641">
    <property type="entry name" value="RGL11"/>
</dbReference>
<organism evidence="2">
    <name type="scientific">uncultured Kribbella sp</name>
    <dbReference type="NCBI Taxonomy" id="304889"/>
    <lineage>
        <taxon>Bacteria</taxon>
        <taxon>Bacillati</taxon>
        <taxon>Actinomycetota</taxon>
        <taxon>Actinomycetes</taxon>
        <taxon>Propionibacteriales</taxon>
        <taxon>Kribbellaceae</taxon>
        <taxon>Kribbella</taxon>
        <taxon>environmental samples</taxon>
    </lineage>
</organism>
<dbReference type="GO" id="GO:0005975">
    <property type="term" value="P:carbohydrate metabolic process"/>
    <property type="evidence" value="ECO:0007669"/>
    <property type="project" value="UniProtKB-ARBA"/>
</dbReference>
<dbReference type="Gene3D" id="2.60.40.10">
    <property type="entry name" value="Immunoglobulins"/>
    <property type="match status" value="1"/>
</dbReference>
<dbReference type="PANTHER" id="PTHR43118:SF1">
    <property type="entry name" value="RHAMNOGALACTURONAN LYASE (EUROFUNG)"/>
    <property type="match status" value="1"/>
</dbReference>
<feature type="non-terminal residue" evidence="2">
    <location>
        <position position="158"/>
    </location>
</feature>
<proteinExistence type="predicted"/>
<evidence type="ECO:0000259" key="1">
    <source>
        <dbReference type="Pfam" id="PF18370"/>
    </source>
</evidence>
<dbReference type="AlphaFoldDB" id="A0A060CAZ0"/>
<name>A0A060CAZ0_9ACTN</name>
<dbReference type="PANTHER" id="PTHR43118">
    <property type="entry name" value="RHAMNOGALACTURONAN LYASE (EUROFUNG)"/>
    <property type="match status" value="1"/>
</dbReference>